<accession>A0ABZ1R4A2</accession>
<dbReference type="RefSeq" id="WP_328736543.1">
    <property type="nucleotide sequence ID" value="NZ_CP108038.1"/>
</dbReference>
<keyword evidence="3" id="KW-1185">Reference proteome</keyword>
<name>A0ABZ1R4A2_9ACTN</name>
<dbReference type="EMBL" id="CP108038">
    <property type="protein sequence ID" value="WUN89819.1"/>
    <property type="molecule type" value="Genomic_DNA"/>
</dbReference>
<sequence length="106" mass="11442">MSGNELGLAQALEALRDELQSALQSGEGKRVRFRASEVTLTMETVARLDKEGSGKIRWYVLEAGAAVKSGTEHTQTLTLSLAPILYDKEGRQTPLDVAGEQSVPGR</sequence>
<evidence type="ECO:0000313" key="2">
    <source>
        <dbReference type="EMBL" id="WUN89819.1"/>
    </source>
</evidence>
<evidence type="ECO:0000259" key="1">
    <source>
        <dbReference type="Pfam" id="PF19631"/>
    </source>
</evidence>
<feature type="domain" description="Trypsin-co-occurring" evidence="1">
    <location>
        <begin position="7"/>
        <end position="83"/>
    </location>
</feature>
<dbReference type="InterPro" id="IPR045608">
    <property type="entry name" value="Trypco2"/>
</dbReference>
<reference evidence="2" key="1">
    <citation type="submission" date="2022-10" db="EMBL/GenBank/DDBJ databases">
        <title>The complete genomes of actinobacterial strains from the NBC collection.</title>
        <authorList>
            <person name="Joergensen T.S."/>
            <person name="Alvarez Arevalo M."/>
            <person name="Sterndorff E.B."/>
            <person name="Faurdal D."/>
            <person name="Vuksanovic O."/>
            <person name="Mourched A.-S."/>
            <person name="Charusanti P."/>
            <person name="Shaw S."/>
            <person name="Blin K."/>
            <person name="Weber T."/>
        </authorList>
    </citation>
    <scope>NUCLEOTIDE SEQUENCE</scope>
    <source>
        <strain evidence="2">NBC_00302</strain>
    </source>
</reference>
<organism evidence="2 3">
    <name type="scientific">Streptomyces bobili</name>
    <dbReference type="NCBI Taxonomy" id="67280"/>
    <lineage>
        <taxon>Bacteria</taxon>
        <taxon>Bacillati</taxon>
        <taxon>Actinomycetota</taxon>
        <taxon>Actinomycetes</taxon>
        <taxon>Kitasatosporales</taxon>
        <taxon>Streptomycetaceae</taxon>
        <taxon>Streptomyces</taxon>
    </lineage>
</organism>
<proteinExistence type="predicted"/>
<dbReference type="Proteomes" id="UP001432071">
    <property type="component" value="Chromosome"/>
</dbReference>
<gene>
    <name evidence="2" type="ORF">OHT53_28935</name>
</gene>
<protein>
    <recommendedName>
        <fullName evidence="1">Trypsin-co-occurring domain-containing protein</fullName>
    </recommendedName>
</protein>
<dbReference type="Pfam" id="PF19631">
    <property type="entry name" value="Trypco2"/>
    <property type="match status" value="1"/>
</dbReference>
<dbReference type="GeneID" id="93765091"/>
<evidence type="ECO:0000313" key="3">
    <source>
        <dbReference type="Proteomes" id="UP001432071"/>
    </source>
</evidence>